<evidence type="ECO:0000259" key="7">
    <source>
        <dbReference type="Pfam" id="PF00562"/>
    </source>
</evidence>
<dbReference type="EMBL" id="NMUH01000431">
    <property type="protein sequence ID" value="MQL79061.1"/>
    <property type="molecule type" value="Genomic_DNA"/>
</dbReference>
<evidence type="ECO:0000256" key="4">
    <source>
        <dbReference type="ARBA" id="ARBA00022679"/>
    </source>
</evidence>
<feature type="domain" description="DNA-directed RNA polymerase subunit 2 hybrid-binding" evidence="7">
    <location>
        <begin position="10"/>
        <end position="74"/>
    </location>
</feature>
<gene>
    <name evidence="8" type="ORF">Taro_011477</name>
</gene>
<keyword evidence="4" id="KW-0808">Transferase</keyword>
<accession>A0A843U6B2</accession>
<evidence type="ECO:0000256" key="6">
    <source>
        <dbReference type="ARBA" id="ARBA00023163"/>
    </source>
</evidence>
<keyword evidence="3" id="KW-0240">DNA-directed RNA polymerase</keyword>
<evidence type="ECO:0000256" key="5">
    <source>
        <dbReference type="ARBA" id="ARBA00022695"/>
    </source>
</evidence>
<dbReference type="GO" id="GO:0003677">
    <property type="term" value="F:DNA binding"/>
    <property type="evidence" value="ECO:0007669"/>
    <property type="project" value="InterPro"/>
</dbReference>
<comment type="caution">
    <text evidence="8">The sequence shown here is derived from an EMBL/GenBank/DDBJ whole genome shotgun (WGS) entry which is preliminary data.</text>
</comment>
<dbReference type="AlphaFoldDB" id="A0A843U6B2"/>
<sequence length="78" mass="9097">MGRFIDTGLNTLMRAGYQRWGAERVCNGQTGEMMHCLIFMGPTFYQRLIHMAKDKVKFRNTGPVHPLTWQPVTKKHFL</sequence>
<comment type="similarity">
    <text evidence="1">Belongs to the RNA polymerase beta chain family.</text>
</comment>
<organism evidence="8 9">
    <name type="scientific">Colocasia esculenta</name>
    <name type="common">Wild taro</name>
    <name type="synonym">Arum esculentum</name>
    <dbReference type="NCBI Taxonomy" id="4460"/>
    <lineage>
        <taxon>Eukaryota</taxon>
        <taxon>Viridiplantae</taxon>
        <taxon>Streptophyta</taxon>
        <taxon>Embryophyta</taxon>
        <taxon>Tracheophyta</taxon>
        <taxon>Spermatophyta</taxon>
        <taxon>Magnoliopsida</taxon>
        <taxon>Liliopsida</taxon>
        <taxon>Araceae</taxon>
        <taxon>Aroideae</taxon>
        <taxon>Colocasieae</taxon>
        <taxon>Colocasia</taxon>
    </lineage>
</organism>
<dbReference type="EC" id="2.7.7.6" evidence="2"/>
<dbReference type="GO" id="GO:0000428">
    <property type="term" value="C:DNA-directed RNA polymerase complex"/>
    <property type="evidence" value="ECO:0007669"/>
    <property type="project" value="UniProtKB-KW"/>
</dbReference>
<evidence type="ECO:0000256" key="2">
    <source>
        <dbReference type="ARBA" id="ARBA00012418"/>
    </source>
</evidence>
<evidence type="ECO:0000313" key="9">
    <source>
        <dbReference type="Proteomes" id="UP000652761"/>
    </source>
</evidence>
<reference evidence="8" key="1">
    <citation type="submission" date="2017-07" db="EMBL/GenBank/DDBJ databases">
        <title>Taro Niue Genome Assembly and Annotation.</title>
        <authorList>
            <person name="Atibalentja N."/>
            <person name="Keating K."/>
            <person name="Fields C.J."/>
        </authorList>
    </citation>
    <scope>NUCLEOTIDE SEQUENCE</scope>
    <source>
        <strain evidence="8">Niue_2</strain>
        <tissue evidence="8">Leaf</tissue>
    </source>
</reference>
<name>A0A843U6B2_COLES</name>
<dbReference type="OrthoDB" id="10248617at2759"/>
<dbReference type="InterPro" id="IPR015712">
    <property type="entry name" value="DNA-dir_RNA_pol_su2"/>
</dbReference>
<dbReference type="SUPFAM" id="SSF64484">
    <property type="entry name" value="beta and beta-prime subunits of DNA dependent RNA-polymerase"/>
    <property type="match status" value="1"/>
</dbReference>
<dbReference type="Proteomes" id="UP000652761">
    <property type="component" value="Unassembled WGS sequence"/>
</dbReference>
<evidence type="ECO:0000313" key="8">
    <source>
        <dbReference type="EMBL" id="MQL79061.1"/>
    </source>
</evidence>
<keyword evidence="5" id="KW-0548">Nucleotidyltransferase</keyword>
<dbReference type="Gene3D" id="2.40.270.10">
    <property type="entry name" value="DNA-directed RNA polymerase, subunit 2, domain 6"/>
    <property type="match status" value="1"/>
</dbReference>
<proteinExistence type="inferred from homology"/>
<keyword evidence="9" id="KW-1185">Reference proteome</keyword>
<dbReference type="GO" id="GO:0003899">
    <property type="term" value="F:DNA-directed RNA polymerase activity"/>
    <property type="evidence" value="ECO:0007669"/>
    <property type="project" value="UniProtKB-EC"/>
</dbReference>
<evidence type="ECO:0000256" key="1">
    <source>
        <dbReference type="ARBA" id="ARBA00006835"/>
    </source>
</evidence>
<dbReference type="InterPro" id="IPR037033">
    <property type="entry name" value="DNA-dir_RNAP_su2_hyb_sf"/>
</dbReference>
<dbReference type="GO" id="GO:0032549">
    <property type="term" value="F:ribonucleoside binding"/>
    <property type="evidence" value="ECO:0007669"/>
    <property type="project" value="InterPro"/>
</dbReference>
<dbReference type="PANTHER" id="PTHR20856">
    <property type="entry name" value="DNA-DIRECTED RNA POLYMERASE I SUBUNIT 2"/>
    <property type="match status" value="1"/>
</dbReference>
<dbReference type="Pfam" id="PF00562">
    <property type="entry name" value="RNA_pol_Rpb2_6"/>
    <property type="match status" value="1"/>
</dbReference>
<dbReference type="InterPro" id="IPR007120">
    <property type="entry name" value="DNA-dir_RNAP_su2_dom"/>
</dbReference>
<evidence type="ECO:0000256" key="3">
    <source>
        <dbReference type="ARBA" id="ARBA00022478"/>
    </source>
</evidence>
<dbReference type="GO" id="GO:0006351">
    <property type="term" value="P:DNA-templated transcription"/>
    <property type="evidence" value="ECO:0007669"/>
    <property type="project" value="InterPro"/>
</dbReference>
<keyword evidence="6" id="KW-0804">Transcription</keyword>
<protein>
    <recommendedName>
        <fullName evidence="2">DNA-directed RNA polymerase</fullName>
        <ecNumber evidence="2">2.7.7.6</ecNumber>
    </recommendedName>
</protein>